<feature type="non-terminal residue" evidence="2">
    <location>
        <position position="1"/>
    </location>
</feature>
<name>A0A0B6Z6Z7_9EUPU</name>
<feature type="non-terminal residue" evidence="2">
    <location>
        <position position="251"/>
    </location>
</feature>
<dbReference type="AlphaFoldDB" id="A0A0B6Z6Z7"/>
<protein>
    <submittedName>
        <fullName evidence="2">Uncharacterized protein</fullName>
    </submittedName>
</protein>
<proteinExistence type="predicted"/>
<gene>
    <name evidence="2" type="primary">ORF51582</name>
</gene>
<reference evidence="2" key="1">
    <citation type="submission" date="2014-12" db="EMBL/GenBank/DDBJ databases">
        <title>Insight into the proteome of Arion vulgaris.</title>
        <authorList>
            <person name="Aradska J."/>
            <person name="Bulat T."/>
            <person name="Smidak R."/>
            <person name="Sarate P."/>
            <person name="Gangsoo J."/>
            <person name="Sialana F."/>
            <person name="Bilban M."/>
            <person name="Lubec G."/>
        </authorList>
    </citation>
    <scope>NUCLEOTIDE SEQUENCE</scope>
    <source>
        <tissue evidence="2">Skin</tissue>
    </source>
</reference>
<organism evidence="2">
    <name type="scientific">Arion vulgaris</name>
    <dbReference type="NCBI Taxonomy" id="1028688"/>
    <lineage>
        <taxon>Eukaryota</taxon>
        <taxon>Metazoa</taxon>
        <taxon>Spiralia</taxon>
        <taxon>Lophotrochozoa</taxon>
        <taxon>Mollusca</taxon>
        <taxon>Gastropoda</taxon>
        <taxon>Heterobranchia</taxon>
        <taxon>Euthyneura</taxon>
        <taxon>Panpulmonata</taxon>
        <taxon>Eupulmonata</taxon>
        <taxon>Stylommatophora</taxon>
        <taxon>Helicina</taxon>
        <taxon>Arionoidea</taxon>
        <taxon>Arionidae</taxon>
        <taxon>Arion</taxon>
    </lineage>
</organism>
<dbReference type="EMBL" id="HACG01017519">
    <property type="protein sequence ID" value="CEK64384.1"/>
    <property type="molecule type" value="Transcribed_RNA"/>
</dbReference>
<evidence type="ECO:0000313" key="2">
    <source>
        <dbReference type="EMBL" id="CEK64384.1"/>
    </source>
</evidence>
<feature type="region of interest" description="Disordered" evidence="1">
    <location>
        <begin position="155"/>
        <end position="197"/>
    </location>
</feature>
<feature type="region of interest" description="Disordered" evidence="1">
    <location>
        <begin position="56"/>
        <end position="86"/>
    </location>
</feature>
<sequence length="251" mass="28396">AENVLTSSHGVRYSEQNVPNYYSSQRQLAGQNQFQSFQQQYQYKSNQEIQSEYKDIAKRQQSQGHDSSPSFSHFVSKPTMDPSGYHPVNQNNLDRVQISGGATQDQYAQHHTLFQNINQISNLPGTPNILTPGSHNYNSYVSQYSHLSNYPPPPHYPHASYYPNSPTIQSRHPHSTSPSMHPPPTGHSSFPNYPQLNTNNQIKTQTIMLSENSNFTTEDSPILPGSPSYPVYYHLSSLFGEQVVRKVLNLN</sequence>
<accession>A0A0B6Z6Z7</accession>
<feature type="compositionally biased region" description="Polar residues" evidence="1">
    <location>
        <begin position="59"/>
        <end position="73"/>
    </location>
</feature>
<feature type="compositionally biased region" description="Low complexity" evidence="1">
    <location>
        <begin position="157"/>
        <end position="166"/>
    </location>
</feature>
<evidence type="ECO:0000256" key="1">
    <source>
        <dbReference type="SAM" id="MobiDB-lite"/>
    </source>
</evidence>